<protein>
    <submittedName>
        <fullName evidence="1">Uncharacterized protein</fullName>
    </submittedName>
</protein>
<dbReference type="EMBL" id="GDHC01000985">
    <property type="protein sequence ID" value="JAQ17644.1"/>
    <property type="molecule type" value="Transcribed_RNA"/>
</dbReference>
<reference evidence="1" key="1">
    <citation type="journal article" date="2016" name="Gigascience">
        <title>De novo construction of an expanded transcriptome assembly for the western tarnished plant bug, Lygus hesperus.</title>
        <authorList>
            <person name="Tassone E.E."/>
            <person name="Geib S.M."/>
            <person name="Hall B."/>
            <person name="Fabrick J.A."/>
            <person name="Brent C.S."/>
            <person name="Hull J.J."/>
        </authorList>
    </citation>
    <scope>NUCLEOTIDE SEQUENCE</scope>
</reference>
<sequence>SVLYCLLIRTSNKMGKVKNHQAHTIKKVLMKEKNLAQKKKREAEKFHATPDSNASSLITKQVYKDVAAVNFRKAMVTEVVNPVHSSQFLSYNTALGPPFRV</sequence>
<organism evidence="1">
    <name type="scientific">Lygus hesperus</name>
    <name type="common">Western plant bug</name>
    <dbReference type="NCBI Taxonomy" id="30085"/>
    <lineage>
        <taxon>Eukaryota</taxon>
        <taxon>Metazoa</taxon>
        <taxon>Ecdysozoa</taxon>
        <taxon>Arthropoda</taxon>
        <taxon>Hexapoda</taxon>
        <taxon>Insecta</taxon>
        <taxon>Pterygota</taxon>
        <taxon>Neoptera</taxon>
        <taxon>Paraneoptera</taxon>
        <taxon>Hemiptera</taxon>
        <taxon>Heteroptera</taxon>
        <taxon>Panheteroptera</taxon>
        <taxon>Cimicomorpha</taxon>
        <taxon>Miridae</taxon>
        <taxon>Mirini</taxon>
        <taxon>Lygus</taxon>
    </lineage>
</organism>
<evidence type="ECO:0000313" key="1">
    <source>
        <dbReference type="EMBL" id="JAQ17644.1"/>
    </source>
</evidence>
<accession>A0A146MD24</accession>
<feature type="non-terminal residue" evidence="1">
    <location>
        <position position="1"/>
    </location>
</feature>
<proteinExistence type="predicted"/>
<name>A0A146MD24_LYGHE</name>
<gene>
    <name evidence="1" type="ORF">g.2436</name>
</gene>
<dbReference type="AlphaFoldDB" id="A0A146MD24"/>